<evidence type="ECO:0000313" key="2">
    <source>
        <dbReference type="EMBL" id="KAF0739230.1"/>
    </source>
</evidence>
<dbReference type="Proteomes" id="UP000481153">
    <property type="component" value="Unassembled WGS sequence"/>
</dbReference>
<sequence>MRKDDIGGAAPERASEDRMTDRRQYFKRKQREYRHRLKYQQENLLEELTRLQNKLSTVIPVTRKCDDGIPSWKEIASVLQGARKESKDEFNRLKVLVDANTLLIDEMTRFVQVYQPRPMAPLSFVHPVHQYVTLMANRNARTQAKQWLVQQLYHNTDLFFHNFPALHPSDEFVDCKAERTGRWIHTFKTCQATWPNTVEEIKQLFLHPKSQRVICGTDEFDIERDGNTILMRGICLAKWSWHILQGHFYEAGRFVAVLRSLNNDEAIQDHEDPDFYRMEWIDVRQLSSTHSVVRLLVHRTELVEDFKEYMKLMGTVVTSHDSTVIEQEVSAFEKKRQWDFQQKMKTLLSHDINRTA</sequence>
<protein>
    <submittedName>
        <fullName evidence="2">Uncharacterized protein</fullName>
    </submittedName>
</protein>
<name>A0A6G0XGA0_9STRA</name>
<proteinExistence type="predicted"/>
<feature type="compositionally biased region" description="Basic and acidic residues" evidence="1">
    <location>
        <begin position="13"/>
        <end position="23"/>
    </location>
</feature>
<gene>
    <name evidence="2" type="ORF">Ae201684_005150</name>
</gene>
<reference evidence="2 3" key="1">
    <citation type="submission" date="2019-07" db="EMBL/GenBank/DDBJ databases">
        <title>Genomics analysis of Aphanomyces spp. identifies a new class of oomycete effector associated with host adaptation.</title>
        <authorList>
            <person name="Gaulin E."/>
        </authorList>
    </citation>
    <scope>NUCLEOTIDE SEQUENCE [LARGE SCALE GENOMIC DNA]</scope>
    <source>
        <strain evidence="2 3">ATCC 201684</strain>
    </source>
</reference>
<dbReference type="EMBL" id="VJMJ01000066">
    <property type="protein sequence ID" value="KAF0739230.1"/>
    <property type="molecule type" value="Genomic_DNA"/>
</dbReference>
<accession>A0A6G0XGA0</accession>
<keyword evidence="3" id="KW-1185">Reference proteome</keyword>
<comment type="caution">
    <text evidence="2">The sequence shown here is derived from an EMBL/GenBank/DDBJ whole genome shotgun (WGS) entry which is preliminary data.</text>
</comment>
<evidence type="ECO:0000256" key="1">
    <source>
        <dbReference type="SAM" id="MobiDB-lite"/>
    </source>
</evidence>
<organism evidence="2 3">
    <name type="scientific">Aphanomyces euteiches</name>
    <dbReference type="NCBI Taxonomy" id="100861"/>
    <lineage>
        <taxon>Eukaryota</taxon>
        <taxon>Sar</taxon>
        <taxon>Stramenopiles</taxon>
        <taxon>Oomycota</taxon>
        <taxon>Saprolegniomycetes</taxon>
        <taxon>Saprolegniales</taxon>
        <taxon>Verrucalvaceae</taxon>
        <taxon>Aphanomyces</taxon>
    </lineage>
</organism>
<dbReference type="VEuPathDB" id="FungiDB:AeMF1_013191"/>
<feature type="region of interest" description="Disordered" evidence="1">
    <location>
        <begin position="1"/>
        <end position="23"/>
    </location>
</feature>
<evidence type="ECO:0000313" key="3">
    <source>
        <dbReference type="Proteomes" id="UP000481153"/>
    </source>
</evidence>
<dbReference type="AlphaFoldDB" id="A0A6G0XGA0"/>